<comment type="similarity">
    <text evidence="4">Belongs to the RNase HII family. RnhC subfamily.</text>
</comment>
<protein>
    <recommendedName>
        <fullName evidence="12">Ribonuclease</fullName>
        <ecNumber evidence="12">3.1.26.4</ecNumber>
    </recommendedName>
</protein>
<feature type="binding site" evidence="11">
    <location>
        <position position="147"/>
    </location>
    <ligand>
        <name>a divalent metal cation</name>
        <dbReference type="ChEBI" id="CHEBI:60240"/>
    </ligand>
</feature>
<evidence type="ECO:0000256" key="2">
    <source>
        <dbReference type="ARBA" id="ARBA00004065"/>
    </source>
</evidence>
<comment type="catalytic activity">
    <reaction evidence="1 11 12">
        <text>Endonucleolytic cleavage to 5'-phosphomonoester.</text>
        <dbReference type="EC" id="3.1.26.4"/>
    </reaction>
</comment>
<reference evidence="14 15" key="1">
    <citation type="submission" date="2023-11" db="EMBL/GenBank/DDBJ databases">
        <title>A Novel Polar Bacteriovorax (B. antarcticus) Isolated from the Biocrust in Antarctica.</title>
        <authorList>
            <person name="Mun W."/>
            <person name="Choi S.Y."/>
            <person name="Mitchell R.J."/>
        </authorList>
    </citation>
    <scope>NUCLEOTIDE SEQUENCE [LARGE SCALE GENOMIC DNA]</scope>
    <source>
        <strain evidence="14 15">PP10</strain>
    </source>
</reference>
<keyword evidence="6 11" id="KW-0540">Nuclease</keyword>
<dbReference type="PROSITE" id="PS51975">
    <property type="entry name" value="RNASE_H_2"/>
    <property type="match status" value="1"/>
</dbReference>
<dbReference type="Proteomes" id="UP001302274">
    <property type="component" value="Unassembled WGS sequence"/>
</dbReference>
<evidence type="ECO:0000256" key="9">
    <source>
        <dbReference type="ARBA" id="ARBA00022801"/>
    </source>
</evidence>
<comment type="function">
    <text evidence="2 12">Endonuclease that specifically degrades the RNA of RNA-DNA hybrids.</text>
</comment>
<feature type="binding site" evidence="11">
    <location>
        <position position="25"/>
    </location>
    <ligand>
        <name>a divalent metal cation</name>
        <dbReference type="ChEBI" id="CHEBI:60240"/>
    </ligand>
</feature>
<dbReference type="EC" id="3.1.26.4" evidence="12"/>
<dbReference type="Pfam" id="PF01351">
    <property type="entry name" value="RNase_HII"/>
    <property type="match status" value="1"/>
</dbReference>
<dbReference type="InterPro" id="IPR024567">
    <property type="entry name" value="RNase_HII/HIII_dom"/>
</dbReference>
<keyword evidence="10" id="KW-0464">Manganese</keyword>
<keyword evidence="5" id="KW-0963">Cytoplasm</keyword>
<dbReference type="PROSITE" id="PS51257">
    <property type="entry name" value="PROKAR_LIPOPROTEIN"/>
    <property type="match status" value="1"/>
</dbReference>
<dbReference type="EMBL" id="JAYGJQ010000003">
    <property type="protein sequence ID" value="MEA9358600.1"/>
    <property type="molecule type" value="Genomic_DNA"/>
</dbReference>
<evidence type="ECO:0000259" key="13">
    <source>
        <dbReference type="PROSITE" id="PS51975"/>
    </source>
</evidence>
<dbReference type="RefSeq" id="WP_323579081.1">
    <property type="nucleotide sequence ID" value="NZ_JAYGJQ010000003.1"/>
</dbReference>
<evidence type="ECO:0000256" key="5">
    <source>
        <dbReference type="ARBA" id="ARBA00022490"/>
    </source>
</evidence>
<dbReference type="InterPro" id="IPR001352">
    <property type="entry name" value="RNase_HII/HIII"/>
</dbReference>
<keyword evidence="8 11" id="KW-0255">Endonuclease</keyword>
<dbReference type="PANTHER" id="PTHR10954:SF23">
    <property type="entry name" value="RIBONUCLEASE"/>
    <property type="match status" value="1"/>
</dbReference>
<gene>
    <name evidence="14" type="ORF">SHI21_20350</name>
</gene>
<evidence type="ECO:0000256" key="11">
    <source>
        <dbReference type="PROSITE-ProRule" id="PRU01319"/>
    </source>
</evidence>
<dbReference type="InterPro" id="IPR036397">
    <property type="entry name" value="RNaseH_sf"/>
</dbReference>
<evidence type="ECO:0000256" key="4">
    <source>
        <dbReference type="ARBA" id="ARBA00008378"/>
    </source>
</evidence>
<evidence type="ECO:0000256" key="7">
    <source>
        <dbReference type="ARBA" id="ARBA00022723"/>
    </source>
</evidence>
<feature type="binding site" evidence="11">
    <location>
        <position position="24"/>
    </location>
    <ligand>
        <name>a divalent metal cation</name>
        <dbReference type="ChEBI" id="CHEBI:60240"/>
    </ligand>
</feature>
<organism evidence="14 15">
    <name type="scientific">Bacteriovorax antarcticus</name>
    <dbReference type="NCBI Taxonomy" id="3088717"/>
    <lineage>
        <taxon>Bacteria</taxon>
        <taxon>Pseudomonadati</taxon>
        <taxon>Bdellovibrionota</taxon>
        <taxon>Bacteriovoracia</taxon>
        <taxon>Bacteriovoracales</taxon>
        <taxon>Bacteriovoracaceae</taxon>
        <taxon>Bacteriovorax</taxon>
    </lineage>
</organism>
<comment type="cofactor">
    <cofactor evidence="11">
        <name>Mn(2+)</name>
        <dbReference type="ChEBI" id="CHEBI:29035"/>
    </cofactor>
    <cofactor evidence="11">
        <name>Mg(2+)</name>
        <dbReference type="ChEBI" id="CHEBI:18420"/>
    </cofactor>
    <text evidence="11">Manganese or magnesium. Binds 1 divalent metal ion per monomer in the absence of substrate. May bind a second metal ion after substrate binding.</text>
</comment>
<proteinExistence type="inferred from homology"/>
<evidence type="ECO:0000256" key="6">
    <source>
        <dbReference type="ARBA" id="ARBA00022722"/>
    </source>
</evidence>
<feature type="domain" description="RNase H type-2" evidence="13">
    <location>
        <begin position="18"/>
        <end position="241"/>
    </location>
</feature>
<evidence type="ECO:0000313" key="15">
    <source>
        <dbReference type="Proteomes" id="UP001302274"/>
    </source>
</evidence>
<evidence type="ECO:0000256" key="10">
    <source>
        <dbReference type="ARBA" id="ARBA00023211"/>
    </source>
</evidence>
<accession>A0ABU5VZU5</accession>
<evidence type="ECO:0000256" key="1">
    <source>
        <dbReference type="ARBA" id="ARBA00000077"/>
    </source>
</evidence>
<name>A0ABU5VZU5_9BACT</name>
<evidence type="ECO:0000256" key="8">
    <source>
        <dbReference type="ARBA" id="ARBA00022759"/>
    </source>
</evidence>
<dbReference type="PANTHER" id="PTHR10954">
    <property type="entry name" value="RIBONUCLEASE H2 SUBUNIT A"/>
    <property type="match status" value="1"/>
</dbReference>
<dbReference type="Gene3D" id="3.30.420.10">
    <property type="entry name" value="Ribonuclease H-like superfamily/Ribonuclease H"/>
    <property type="match status" value="1"/>
</dbReference>
<evidence type="ECO:0000313" key="14">
    <source>
        <dbReference type="EMBL" id="MEA9358600.1"/>
    </source>
</evidence>
<evidence type="ECO:0000256" key="12">
    <source>
        <dbReference type="RuleBase" id="RU003515"/>
    </source>
</evidence>
<keyword evidence="7 11" id="KW-0479">Metal-binding</keyword>
<dbReference type="SUPFAM" id="SSF53098">
    <property type="entry name" value="Ribonuclease H-like"/>
    <property type="match status" value="1"/>
</dbReference>
<evidence type="ECO:0000256" key="3">
    <source>
        <dbReference type="ARBA" id="ARBA00004496"/>
    </source>
</evidence>
<comment type="subcellular location">
    <subcellularLocation>
        <location evidence="3">Cytoplasm</location>
    </subcellularLocation>
</comment>
<comment type="caution">
    <text evidence="14">The sequence shown here is derived from an EMBL/GenBank/DDBJ whole genome shotgun (WGS) entry which is preliminary data.</text>
</comment>
<sequence>MFDLKYFNLKAEAYPSGFFIAGCDEVGRGPLAGPVVAACASIEIKIFDIKEIRSLLRKWSKLGITDSKLLTAEARAEILKKISVDAIGVDQILSLSHSENIQIKILIKEIHAPKIDEINILQASLEAMKLAMVESCPVHLPGMILIDGNKKLKYSHELHEQEAVVKGDSKSLLIGLASIAAKVYRDQLMKDLSEKYPGYGWEQNAGYPTKKHIEAIGLLGVTELHRLTFSGVKEVYAERGYSRIESI</sequence>
<keyword evidence="9 11" id="KW-0378">Hydrolase</keyword>
<dbReference type="InterPro" id="IPR012337">
    <property type="entry name" value="RNaseH-like_sf"/>
</dbReference>
<dbReference type="InterPro" id="IPR022898">
    <property type="entry name" value="RNase_HII"/>
</dbReference>
<dbReference type="CDD" id="cd07182">
    <property type="entry name" value="RNase_HII_bacteria_HII_like"/>
    <property type="match status" value="1"/>
</dbReference>
<keyword evidence="15" id="KW-1185">Reference proteome</keyword>